<name>J1GYZ3_9ACTO</name>
<keyword evidence="3" id="KW-1185">Reference proteome</keyword>
<comment type="caution">
    <text evidence="2">The sequence shown here is derived from an EMBL/GenBank/DDBJ whole genome shotgun (WGS) entry which is preliminary data.</text>
</comment>
<protein>
    <submittedName>
        <fullName evidence="2">Uncharacterized protein</fullName>
    </submittedName>
</protein>
<gene>
    <name evidence="2" type="ORF">HMPREF1318_1922</name>
</gene>
<evidence type="ECO:0000313" key="3">
    <source>
        <dbReference type="Proteomes" id="UP000002941"/>
    </source>
</evidence>
<feature type="compositionally biased region" description="Basic and acidic residues" evidence="1">
    <location>
        <begin position="19"/>
        <end position="31"/>
    </location>
</feature>
<accession>J1GYZ3</accession>
<feature type="region of interest" description="Disordered" evidence="1">
    <location>
        <begin position="1"/>
        <end position="41"/>
    </location>
</feature>
<organism evidence="2 3">
    <name type="scientific">Actinomyces massiliensis F0489</name>
    <dbReference type="NCBI Taxonomy" id="1125718"/>
    <lineage>
        <taxon>Bacteria</taxon>
        <taxon>Bacillati</taxon>
        <taxon>Actinomycetota</taxon>
        <taxon>Actinomycetes</taxon>
        <taxon>Actinomycetales</taxon>
        <taxon>Actinomycetaceae</taxon>
        <taxon>Actinomyces</taxon>
    </lineage>
</organism>
<dbReference type="EMBL" id="AKFT01000193">
    <property type="protein sequence ID" value="EJF38128.1"/>
    <property type="molecule type" value="Genomic_DNA"/>
</dbReference>
<dbReference type="Proteomes" id="UP000002941">
    <property type="component" value="Unassembled WGS sequence"/>
</dbReference>
<reference evidence="2 3" key="1">
    <citation type="submission" date="2012-05" db="EMBL/GenBank/DDBJ databases">
        <authorList>
            <person name="Harkins D.M."/>
            <person name="Madupu R."/>
            <person name="Durkin A.S."/>
            <person name="Torralba M."/>
            <person name="Methe B."/>
            <person name="Sutton G.G."/>
            <person name="Nelson K.E."/>
        </authorList>
    </citation>
    <scope>NUCLEOTIDE SEQUENCE [LARGE SCALE GENOMIC DNA]</scope>
    <source>
        <strain evidence="2 3">F0489</strain>
    </source>
</reference>
<dbReference type="PATRIC" id="fig|1125718.3.peg.2466"/>
<sequence length="41" mass="4773">MERRWRRSLTAAEAAAADEAQRRADHPDDGSRPPYRGKHRK</sequence>
<evidence type="ECO:0000256" key="1">
    <source>
        <dbReference type="SAM" id="MobiDB-lite"/>
    </source>
</evidence>
<dbReference type="AlphaFoldDB" id="J1GYZ3"/>
<proteinExistence type="predicted"/>
<evidence type="ECO:0000313" key="2">
    <source>
        <dbReference type="EMBL" id="EJF38128.1"/>
    </source>
</evidence>